<dbReference type="GO" id="GO:0004523">
    <property type="term" value="F:RNA-DNA hybrid ribonuclease activity"/>
    <property type="evidence" value="ECO:0007669"/>
    <property type="project" value="InterPro"/>
</dbReference>
<protein>
    <recommendedName>
        <fullName evidence="1">RNase H type-1 domain-containing protein</fullName>
    </recommendedName>
</protein>
<name>A0A314L0T1_NICAT</name>
<dbReference type="Gramene" id="OIT34659">
    <property type="protein sequence ID" value="OIT34659"/>
    <property type="gene ID" value="A4A49_63691"/>
</dbReference>
<dbReference type="InterPro" id="IPR012337">
    <property type="entry name" value="RNaseH-like_sf"/>
</dbReference>
<proteinExistence type="predicted"/>
<dbReference type="SUPFAM" id="SSF53098">
    <property type="entry name" value="Ribonuclease H-like"/>
    <property type="match status" value="1"/>
</dbReference>
<feature type="domain" description="RNase H type-1" evidence="1">
    <location>
        <begin position="30"/>
        <end position="148"/>
    </location>
</feature>
<dbReference type="EMBL" id="MJEQ01000674">
    <property type="protein sequence ID" value="OIT34659.1"/>
    <property type="molecule type" value="Genomic_DNA"/>
</dbReference>
<feature type="non-terminal residue" evidence="2">
    <location>
        <position position="1"/>
    </location>
</feature>
<dbReference type="InterPro" id="IPR053151">
    <property type="entry name" value="RNase_H-like"/>
</dbReference>
<dbReference type="Proteomes" id="UP000187609">
    <property type="component" value="Unassembled WGS sequence"/>
</dbReference>
<dbReference type="PANTHER" id="PTHR47723:SF23">
    <property type="entry name" value="REVERSE TRANSCRIPTASE-LIKE PROTEIN"/>
    <property type="match status" value="1"/>
</dbReference>
<dbReference type="InterPro" id="IPR044730">
    <property type="entry name" value="RNase_H-like_dom_plant"/>
</dbReference>
<feature type="non-terminal residue" evidence="2">
    <location>
        <position position="174"/>
    </location>
</feature>
<accession>A0A314L0T1</accession>
<dbReference type="CDD" id="cd06222">
    <property type="entry name" value="RNase_H_like"/>
    <property type="match status" value="1"/>
</dbReference>
<dbReference type="Gene3D" id="3.30.420.10">
    <property type="entry name" value="Ribonuclease H-like superfamily/Ribonuclease H"/>
    <property type="match status" value="1"/>
</dbReference>
<organism evidence="2 3">
    <name type="scientific">Nicotiana attenuata</name>
    <name type="common">Coyote tobacco</name>
    <dbReference type="NCBI Taxonomy" id="49451"/>
    <lineage>
        <taxon>Eukaryota</taxon>
        <taxon>Viridiplantae</taxon>
        <taxon>Streptophyta</taxon>
        <taxon>Embryophyta</taxon>
        <taxon>Tracheophyta</taxon>
        <taxon>Spermatophyta</taxon>
        <taxon>Magnoliopsida</taxon>
        <taxon>eudicotyledons</taxon>
        <taxon>Gunneridae</taxon>
        <taxon>Pentapetalae</taxon>
        <taxon>asterids</taxon>
        <taxon>lamiids</taxon>
        <taxon>Solanales</taxon>
        <taxon>Solanaceae</taxon>
        <taxon>Nicotianoideae</taxon>
        <taxon>Nicotianeae</taxon>
        <taxon>Nicotiana</taxon>
    </lineage>
</organism>
<evidence type="ECO:0000313" key="3">
    <source>
        <dbReference type="Proteomes" id="UP000187609"/>
    </source>
</evidence>
<dbReference type="SMR" id="A0A314L0T1"/>
<dbReference type="PANTHER" id="PTHR47723">
    <property type="entry name" value="OS05G0353850 PROTEIN"/>
    <property type="match status" value="1"/>
</dbReference>
<comment type="caution">
    <text evidence="2">The sequence shown here is derived from an EMBL/GenBank/DDBJ whole genome shotgun (WGS) entry which is preliminary data.</text>
</comment>
<dbReference type="InterPro" id="IPR036397">
    <property type="entry name" value="RNaseH_sf"/>
</dbReference>
<dbReference type="AlphaFoldDB" id="A0A314L0T1"/>
<keyword evidence="3" id="KW-1185">Reference proteome</keyword>
<evidence type="ECO:0000313" key="2">
    <source>
        <dbReference type="EMBL" id="OIT34659.1"/>
    </source>
</evidence>
<dbReference type="InterPro" id="IPR002156">
    <property type="entry name" value="RNaseH_domain"/>
</dbReference>
<evidence type="ECO:0000259" key="1">
    <source>
        <dbReference type="Pfam" id="PF13456"/>
    </source>
</evidence>
<sequence>LLTERESNWDKKIDLKFSWIKPLPGWYKLNIDGTFNKNDANGGIGGIFRNRNGDWILGFTSKIISRTLINSELMALYQGLCIAKDRKLFPLEIESDATHVITFIKEGCKAYESIINSCRMLLSQMDTMMMHHNFRQGNEAAHILVKHARDFSAFNKIELLFLPPPFVMNRMLAD</sequence>
<reference evidence="2" key="1">
    <citation type="submission" date="2016-11" db="EMBL/GenBank/DDBJ databases">
        <title>The genome of Nicotiana attenuata.</title>
        <authorList>
            <person name="Xu S."/>
            <person name="Brockmoeller T."/>
            <person name="Gaquerel E."/>
            <person name="Navarro A."/>
            <person name="Kuhl H."/>
            <person name="Gase K."/>
            <person name="Ling Z."/>
            <person name="Zhou W."/>
            <person name="Kreitzer C."/>
            <person name="Stanke M."/>
            <person name="Tang H."/>
            <person name="Lyons E."/>
            <person name="Pandey P."/>
            <person name="Pandey S.P."/>
            <person name="Timmermann B."/>
            <person name="Baldwin I.T."/>
        </authorList>
    </citation>
    <scope>NUCLEOTIDE SEQUENCE [LARGE SCALE GENOMIC DNA]</scope>
    <source>
        <strain evidence="2">UT</strain>
    </source>
</reference>
<dbReference type="GO" id="GO:0003676">
    <property type="term" value="F:nucleic acid binding"/>
    <property type="evidence" value="ECO:0007669"/>
    <property type="project" value="InterPro"/>
</dbReference>
<dbReference type="Pfam" id="PF13456">
    <property type="entry name" value="RVT_3"/>
    <property type="match status" value="1"/>
</dbReference>
<gene>
    <name evidence="2" type="ORF">A4A49_63691</name>
</gene>